<reference evidence="2" key="1">
    <citation type="submission" date="2011-07" db="EMBL/GenBank/DDBJ databases">
        <authorList>
            <consortium name="Caenorhabditis brenneri Sequencing and Analysis Consortium"/>
            <person name="Wilson R.K."/>
        </authorList>
    </citation>
    <scope>NUCLEOTIDE SEQUENCE [LARGE SCALE GENOMIC DNA]</scope>
    <source>
        <strain evidence="2">PB2801</strain>
    </source>
</reference>
<evidence type="ECO:0000313" key="2">
    <source>
        <dbReference type="Proteomes" id="UP000008068"/>
    </source>
</evidence>
<dbReference type="CDD" id="cd20379">
    <property type="entry name" value="Tudor_dTUD-like"/>
    <property type="match status" value="1"/>
</dbReference>
<organism evidence="2">
    <name type="scientific">Caenorhabditis brenneri</name>
    <name type="common">Nematode worm</name>
    <dbReference type="NCBI Taxonomy" id="135651"/>
    <lineage>
        <taxon>Eukaryota</taxon>
        <taxon>Metazoa</taxon>
        <taxon>Ecdysozoa</taxon>
        <taxon>Nematoda</taxon>
        <taxon>Chromadorea</taxon>
        <taxon>Rhabditida</taxon>
        <taxon>Rhabditina</taxon>
        <taxon>Rhabditomorpha</taxon>
        <taxon>Rhabditoidea</taxon>
        <taxon>Rhabditidae</taxon>
        <taxon>Peloderinae</taxon>
        <taxon>Caenorhabditis</taxon>
    </lineage>
</organism>
<dbReference type="HOGENOM" id="CLU_2962951_0_0_1"/>
<dbReference type="EMBL" id="GL379790">
    <property type="protein sequence ID" value="EGT49749.1"/>
    <property type="molecule type" value="Genomic_DNA"/>
</dbReference>
<dbReference type="Gene3D" id="2.30.30.140">
    <property type="match status" value="1"/>
</dbReference>
<protein>
    <submittedName>
        <fullName evidence="1">Uncharacterized protein</fullName>
    </submittedName>
</protein>
<dbReference type="Proteomes" id="UP000008068">
    <property type="component" value="Unassembled WGS sequence"/>
</dbReference>
<dbReference type="SUPFAM" id="SSF63748">
    <property type="entry name" value="Tudor/PWWP/MBT"/>
    <property type="match status" value="1"/>
</dbReference>
<proteinExistence type="predicted"/>
<dbReference type="AlphaFoldDB" id="G0MD01"/>
<keyword evidence="2" id="KW-1185">Reference proteome</keyword>
<accession>G0MD01</accession>
<dbReference type="OrthoDB" id="341421at2759"/>
<sequence>MVTILQEEEEMLYRGVLMKSTSENTFSVYLIDIGISVDKKIPQLKTLPPDHLLFYYEQF</sequence>
<dbReference type="InParanoid" id="G0MD01"/>
<evidence type="ECO:0000313" key="1">
    <source>
        <dbReference type="EMBL" id="EGT49749.1"/>
    </source>
</evidence>
<gene>
    <name evidence="1" type="ORF">CAEBREN_09301</name>
</gene>
<name>G0MD01_CAEBE</name>